<dbReference type="PROSITE" id="PS50928">
    <property type="entry name" value="ABC_TM1"/>
    <property type="match status" value="1"/>
</dbReference>
<reference evidence="9 10" key="1">
    <citation type="journal article" date="2019" name="Anaerobe">
        <title>Detection of Robinsoniella peoriensis in multiple bone samples of a trauma patient.</title>
        <authorList>
            <person name="Schrottner P."/>
            <person name="Hartwich K."/>
            <person name="Bunk B."/>
            <person name="Schober I."/>
            <person name="Helbig S."/>
            <person name="Rudolph W.W."/>
            <person name="Gunzer F."/>
        </authorList>
    </citation>
    <scope>NUCLEOTIDE SEQUENCE [LARGE SCALE GENOMIC DNA]</scope>
    <source>
        <strain evidence="9 10">DSM 106044</strain>
    </source>
</reference>
<keyword evidence="2 7" id="KW-0813">Transport</keyword>
<evidence type="ECO:0000256" key="6">
    <source>
        <dbReference type="ARBA" id="ARBA00023136"/>
    </source>
</evidence>
<dbReference type="STRING" id="180332.GCA_000797495_02033"/>
<evidence type="ECO:0000256" key="5">
    <source>
        <dbReference type="ARBA" id="ARBA00022989"/>
    </source>
</evidence>
<dbReference type="EMBL" id="QGQD01000042">
    <property type="protein sequence ID" value="TLD01286.1"/>
    <property type="molecule type" value="Genomic_DNA"/>
</dbReference>
<dbReference type="InterPro" id="IPR035906">
    <property type="entry name" value="MetI-like_sf"/>
</dbReference>
<evidence type="ECO:0000259" key="8">
    <source>
        <dbReference type="PROSITE" id="PS50928"/>
    </source>
</evidence>
<proteinExistence type="inferred from homology"/>
<keyword evidence="3" id="KW-1003">Cell membrane</keyword>
<feature type="transmembrane region" description="Helical" evidence="7">
    <location>
        <begin position="74"/>
        <end position="95"/>
    </location>
</feature>
<protein>
    <submittedName>
        <fullName evidence="9">L-arabinose transport system permease protein AraQ</fullName>
    </submittedName>
</protein>
<evidence type="ECO:0000313" key="9">
    <source>
        <dbReference type="EMBL" id="TLD01286.1"/>
    </source>
</evidence>
<dbReference type="GO" id="GO:0005886">
    <property type="term" value="C:plasma membrane"/>
    <property type="evidence" value="ECO:0007669"/>
    <property type="project" value="UniProtKB-SubCell"/>
</dbReference>
<dbReference type="CDD" id="cd06261">
    <property type="entry name" value="TM_PBP2"/>
    <property type="match status" value="1"/>
</dbReference>
<feature type="domain" description="ABC transmembrane type-1" evidence="8">
    <location>
        <begin position="70"/>
        <end position="259"/>
    </location>
</feature>
<comment type="caution">
    <text evidence="9">The sequence shown here is derived from an EMBL/GenBank/DDBJ whole genome shotgun (WGS) entry which is preliminary data.</text>
</comment>
<dbReference type="GO" id="GO:0055085">
    <property type="term" value="P:transmembrane transport"/>
    <property type="evidence" value="ECO:0007669"/>
    <property type="project" value="InterPro"/>
</dbReference>
<evidence type="ECO:0000256" key="1">
    <source>
        <dbReference type="ARBA" id="ARBA00004651"/>
    </source>
</evidence>
<accession>A0A4U8QJ11</accession>
<name>A0A4U8QJ11_9FIRM</name>
<comment type="subcellular location">
    <subcellularLocation>
        <location evidence="1 7">Cell membrane</location>
        <topology evidence="1 7">Multi-pass membrane protein</topology>
    </subcellularLocation>
</comment>
<dbReference type="SUPFAM" id="SSF161098">
    <property type="entry name" value="MetI-like"/>
    <property type="match status" value="1"/>
</dbReference>
<evidence type="ECO:0000313" key="10">
    <source>
        <dbReference type="Proteomes" id="UP000306509"/>
    </source>
</evidence>
<keyword evidence="10" id="KW-1185">Reference proteome</keyword>
<organism evidence="9 10">
    <name type="scientific">Robinsoniella peoriensis</name>
    <dbReference type="NCBI Taxonomy" id="180332"/>
    <lineage>
        <taxon>Bacteria</taxon>
        <taxon>Bacillati</taxon>
        <taxon>Bacillota</taxon>
        <taxon>Clostridia</taxon>
        <taxon>Lachnospirales</taxon>
        <taxon>Lachnospiraceae</taxon>
        <taxon>Robinsoniella</taxon>
    </lineage>
</organism>
<dbReference type="PANTHER" id="PTHR43744:SF12">
    <property type="entry name" value="ABC TRANSPORTER PERMEASE PROTEIN MG189-RELATED"/>
    <property type="match status" value="1"/>
</dbReference>
<feature type="transmembrane region" description="Helical" evidence="7">
    <location>
        <begin position="242"/>
        <end position="259"/>
    </location>
</feature>
<keyword evidence="5 7" id="KW-1133">Transmembrane helix</keyword>
<feature type="transmembrane region" description="Helical" evidence="7">
    <location>
        <begin position="180"/>
        <end position="202"/>
    </location>
</feature>
<feature type="transmembrane region" description="Helical" evidence="7">
    <location>
        <begin position="139"/>
        <end position="159"/>
    </location>
</feature>
<feature type="transmembrane region" description="Helical" evidence="7">
    <location>
        <begin position="7"/>
        <end position="28"/>
    </location>
</feature>
<feature type="transmembrane region" description="Helical" evidence="7">
    <location>
        <begin position="107"/>
        <end position="127"/>
    </location>
</feature>
<gene>
    <name evidence="9" type="primary">araQ_26</name>
    <name evidence="9" type="ORF">DSM106044_01839</name>
</gene>
<keyword evidence="4 7" id="KW-0812">Transmembrane</keyword>
<dbReference type="Proteomes" id="UP000306509">
    <property type="component" value="Unassembled WGS sequence"/>
</dbReference>
<evidence type="ECO:0000256" key="4">
    <source>
        <dbReference type="ARBA" id="ARBA00022692"/>
    </source>
</evidence>
<dbReference type="Gene3D" id="1.10.3720.10">
    <property type="entry name" value="MetI-like"/>
    <property type="match status" value="1"/>
</dbReference>
<evidence type="ECO:0000256" key="7">
    <source>
        <dbReference type="RuleBase" id="RU363032"/>
    </source>
</evidence>
<evidence type="ECO:0000256" key="3">
    <source>
        <dbReference type="ARBA" id="ARBA00022475"/>
    </source>
</evidence>
<dbReference type="AlphaFoldDB" id="A0A4U8QJ11"/>
<comment type="similarity">
    <text evidence="7">Belongs to the binding-protein-dependent transport system permease family.</text>
</comment>
<dbReference type="OrthoDB" id="9787837at2"/>
<keyword evidence="6 7" id="KW-0472">Membrane</keyword>
<dbReference type="PANTHER" id="PTHR43744">
    <property type="entry name" value="ABC TRANSPORTER PERMEASE PROTEIN MG189-RELATED-RELATED"/>
    <property type="match status" value="1"/>
</dbReference>
<sequence length="274" mass="29965">MKKIKPGNVILSTISIVIAIIFTAPVLWSLAVSFQIEGKQITSVVDWFLPPYTLSNYPEIILHSEVARWLMNSLFIAVITTGLTVLLSAMAAYAIAKINFKGSKAIYFYFLLGIMVPAEATIVPLFITANGLNLIDSYAGLVLPAVAGSMNMIIMVTFFRGLPNELMEAVRIDGGGEMTIFFRILLPLSKAVISTVCIFAFIGSWNNYLWPLLCAMSSQKFTLPIGIPTFAGTYTVDYVKPLTANMVASVPIILLYILFEKQIVQGITMSGVKG</sequence>
<dbReference type="Pfam" id="PF00528">
    <property type="entry name" value="BPD_transp_1"/>
    <property type="match status" value="1"/>
</dbReference>
<dbReference type="InterPro" id="IPR000515">
    <property type="entry name" value="MetI-like"/>
</dbReference>
<dbReference type="RefSeq" id="WP_027296747.1">
    <property type="nucleotide sequence ID" value="NZ_CABMJZ010000073.1"/>
</dbReference>
<evidence type="ECO:0000256" key="2">
    <source>
        <dbReference type="ARBA" id="ARBA00022448"/>
    </source>
</evidence>